<organism evidence="8">
    <name type="scientific">Musca domestica</name>
    <name type="common">House fly</name>
    <dbReference type="NCBI Taxonomy" id="7370"/>
    <lineage>
        <taxon>Eukaryota</taxon>
        <taxon>Metazoa</taxon>
        <taxon>Ecdysozoa</taxon>
        <taxon>Arthropoda</taxon>
        <taxon>Hexapoda</taxon>
        <taxon>Insecta</taxon>
        <taxon>Pterygota</taxon>
        <taxon>Neoptera</taxon>
        <taxon>Endopterygota</taxon>
        <taxon>Diptera</taxon>
        <taxon>Brachycera</taxon>
        <taxon>Muscomorpha</taxon>
        <taxon>Muscoidea</taxon>
        <taxon>Muscidae</taxon>
        <taxon>Musca</taxon>
    </lineage>
</organism>
<dbReference type="VEuPathDB" id="VectorBase:MDOMA2_010224"/>
<dbReference type="Gene3D" id="2.60.120.200">
    <property type="match status" value="1"/>
</dbReference>
<dbReference type="InterPro" id="IPR000757">
    <property type="entry name" value="Beta-glucanase-like"/>
</dbReference>
<dbReference type="Gene3D" id="2.60.40.2140">
    <property type="entry name" value="Beta-1,3-glucan-recognition protein, N-terminal domain"/>
    <property type="match status" value="1"/>
</dbReference>
<dbReference type="GO" id="GO:0004553">
    <property type="term" value="F:hydrolase activity, hydrolyzing O-glycosyl compounds"/>
    <property type="evidence" value="ECO:0007669"/>
    <property type="project" value="InterPro"/>
</dbReference>
<evidence type="ECO:0000256" key="5">
    <source>
        <dbReference type="SAM" id="SignalP"/>
    </source>
</evidence>
<accession>A0A1I8MTC0</accession>
<dbReference type="RefSeq" id="XP_005187613.2">
    <property type="nucleotide sequence ID" value="XM_005187556.4"/>
</dbReference>
<keyword evidence="5" id="KW-0732">Signal</keyword>
<feature type="chain" id="PRO_5044560859" evidence="5">
    <location>
        <begin position="29"/>
        <end position="497"/>
    </location>
</feature>
<evidence type="ECO:0000313" key="8">
    <source>
        <dbReference type="EnsemblMetazoa" id="MDOA008244-PA"/>
    </source>
</evidence>
<evidence type="ECO:0000256" key="2">
    <source>
        <dbReference type="ARBA" id="ARBA00022588"/>
    </source>
</evidence>
<name>A0A1I8MTC0_MUSDO</name>
<dbReference type="Pfam" id="PF15886">
    <property type="entry name" value="CBM39"/>
    <property type="match status" value="1"/>
</dbReference>
<keyword evidence="2" id="KW-0399">Innate immunity</keyword>
<feature type="region of interest" description="Disordered" evidence="4">
    <location>
        <begin position="136"/>
        <end position="162"/>
    </location>
</feature>
<dbReference type="SUPFAM" id="SSF49899">
    <property type="entry name" value="Concanavalin A-like lectins/glucanases"/>
    <property type="match status" value="1"/>
</dbReference>
<feature type="compositionally biased region" description="Low complexity" evidence="4">
    <location>
        <begin position="136"/>
        <end position="157"/>
    </location>
</feature>
<dbReference type="STRING" id="7370.A0A1I8MTC0"/>
<dbReference type="InterPro" id="IPR031756">
    <property type="entry name" value="BGBP_N"/>
</dbReference>
<dbReference type="InterPro" id="IPR013320">
    <property type="entry name" value="ConA-like_dom_sf"/>
</dbReference>
<proteinExistence type="inferred from homology"/>
<dbReference type="GO" id="GO:0030246">
    <property type="term" value="F:carbohydrate binding"/>
    <property type="evidence" value="ECO:0007669"/>
    <property type="project" value="InterPro"/>
</dbReference>
<evidence type="ECO:0000256" key="4">
    <source>
        <dbReference type="SAM" id="MobiDB-lite"/>
    </source>
</evidence>
<gene>
    <name evidence="8" type="primary">101888903</name>
</gene>
<dbReference type="GO" id="GO:0005975">
    <property type="term" value="P:carbohydrate metabolic process"/>
    <property type="evidence" value="ECO:0007669"/>
    <property type="project" value="InterPro"/>
</dbReference>
<keyword evidence="3" id="KW-0391">Immunity</keyword>
<evidence type="ECO:0000256" key="1">
    <source>
        <dbReference type="ARBA" id="ARBA00008781"/>
    </source>
</evidence>
<feature type="signal peptide" evidence="5">
    <location>
        <begin position="1"/>
        <end position="28"/>
    </location>
</feature>
<comment type="similarity">
    <text evidence="1">Belongs to the insect beta-1,3-glucan binding protein family.</text>
</comment>
<evidence type="ECO:0000259" key="7">
    <source>
        <dbReference type="PROSITE" id="PS51969"/>
    </source>
</evidence>
<dbReference type="AlphaFoldDB" id="A0A1I8MTC0"/>
<dbReference type="GO" id="GO:0045087">
    <property type="term" value="P:innate immune response"/>
    <property type="evidence" value="ECO:0007669"/>
    <property type="project" value="UniProtKB-KW"/>
</dbReference>
<dbReference type="PROSITE" id="PS51762">
    <property type="entry name" value="GH16_2"/>
    <property type="match status" value="1"/>
</dbReference>
<protein>
    <submittedName>
        <fullName evidence="8">Uncharacterized protein</fullName>
    </submittedName>
</protein>
<dbReference type="EnsemblMetazoa" id="MDOA008244-RA">
    <property type="protein sequence ID" value="MDOA008244-PA"/>
    <property type="gene ID" value="MDOA008244"/>
</dbReference>
<dbReference type="OrthoDB" id="4781at2759"/>
<sequence length="497" mass="56614">MYASCKMRSLQLFIGVVLLLNRVRFNYGYTVETVKLEVFNDKFRASIPNDPDIKWVAFNVNINKAFSSFEAGQLSGLVGMPKNGKWTHEFRRSLSDSDVIYIWLAMQYDGVIFRDRQGPFSVAAIRNGDPNIMAITTSSTTTTPTTTTTTPVPSPSSGDENRVNNTQNCFDSQTELPHGDNKHKHCKGDLLFEENFDNLDDSRWINEVRIPIRTTDDEFVFYNGTAYVDNGILKITPTLYNGAVNRDYVNLGNRCTARYDKCSLQGRPNYYIPPIVSGRINSRNSFNFKYGRIEVKAKMPKGDWLVPLLLLEPNAMKYGNAAYKSGEMRIAFVRGNKQLKWRDLEIDGSHLYGGVIVKREAERRHDFMANVTLDDVNGSKEHFGNTFHVYSLIWKPTELLLFVDGYQYGRIATDFKKSIREQVWDLGGDNAPLDDMFYITLGLSAGGHGDFPHGIPNKPWVNTNPKAPLHFSEQRNAWHSSWEQPSLEVDYVRVYAI</sequence>
<evidence type="ECO:0000256" key="3">
    <source>
        <dbReference type="ARBA" id="ARBA00022859"/>
    </source>
</evidence>
<dbReference type="KEGG" id="mde:101888903"/>
<evidence type="ECO:0000259" key="6">
    <source>
        <dbReference type="PROSITE" id="PS51762"/>
    </source>
</evidence>
<dbReference type="PANTHER" id="PTHR10963:SF60">
    <property type="entry name" value="GRAM-NEGATIVE BACTERIA-BINDING PROTEIN 1-RELATED"/>
    <property type="match status" value="1"/>
</dbReference>
<dbReference type="PROSITE" id="PS51969">
    <property type="entry name" value="CBM39"/>
    <property type="match status" value="1"/>
</dbReference>
<reference evidence="8" key="1">
    <citation type="submission" date="2020-05" db="UniProtKB">
        <authorList>
            <consortium name="EnsemblMetazoa"/>
        </authorList>
    </citation>
    <scope>IDENTIFICATION</scope>
    <source>
        <strain evidence="8">Aabys</strain>
    </source>
</reference>
<dbReference type="VEuPathDB" id="VectorBase:MDOA008244"/>
<feature type="domain" description="CBM39" evidence="7">
    <location>
        <begin position="29"/>
        <end position="127"/>
    </location>
</feature>
<dbReference type="InterPro" id="IPR050546">
    <property type="entry name" value="Glycosyl_Hydrlase_16"/>
</dbReference>
<dbReference type="InterPro" id="IPR043030">
    <property type="entry name" value="BGBP_N_sf"/>
</dbReference>
<dbReference type="eggNOG" id="ENOG502RY3C">
    <property type="taxonomic scope" value="Eukaryota"/>
</dbReference>
<feature type="domain" description="GH16" evidence="6">
    <location>
        <begin position="145"/>
        <end position="497"/>
    </location>
</feature>
<dbReference type="PANTHER" id="PTHR10963">
    <property type="entry name" value="GLYCOSYL HYDROLASE-RELATED"/>
    <property type="match status" value="1"/>
</dbReference>